<keyword evidence="4" id="KW-1185">Reference proteome</keyword>
<dbReference type="SMART" id="SM00849">
    <property type="entry name" value="Lactamase_B"/>
    <property type="match status" value="1"/>
</dbReference>
<evidence type="ECO:0000256" key="1">
    <source>
        <dbReference type="ARBA" id="ARBA00022723"/>
    </source>
</evidence>
<accession>A0ABY8U8B2</accession>
<feature type="domain" description="Metallo-beta-lactamase" evidence="2">
    <location>
        <begin position="36"/>
        <end position="233"/>
    </location>
</feature>
<dbReference type="InterPro" id="IPR044528">
    <property type="entry name" value="POD-like_MBL-fold"/>
</dbReference>
<dbReference type="InterPro" id="IPR001279">
    <property type="entry name" value="Metallo-B-lactamas"/>
</dbReference>
<evidence type="ECO:0000313" key="4">
    <source>
        <dbReference type="Proteomes" id="UP001244341"/>
    </source>
</evidence>
<dbReference type="PANTHER" id="PTHR43084:SF1">
    <property type="entry name" value="PERSULFIDE DIOXYGENASE ETHE1, MITOCHONDRIAL"/>
    <property type="match status" value="1"/>
</dbReference>
<dbReference type="SUPFAM" id="SSF56281">
    <property type="entry name" value="Metallo-hydrolase/oxidoreductase"/>
    <property type="match status" value="2"/>
</dbReference>
<evidence type="ECO:0000313" key="3">
    <source>
        <dbReference type="EMBL" id="WIA17502.1"/>
    </source>
</evidence>
<sequence>MVITRVVQAPAASRQLTRLPLTHGIIFRQLFDAISSTYTYLLACPDTLQAALIDPVLEQAERDLEVVDDLGLSLTHLLNTHCHADHITGTGKIKALRPGARSCISAASGAAADLQLQPDQALTLGSLRISCLATPGHTNGCMSFYLPPAAAAGQPGVVFSGDALLIRSCGRTDFQQATSAAAGQPGVVFSGDALLIRSCGRTDFQQGDAAMLYDNIHNKIFSLPDETLIYPGHDYKGRTVSSVAEEKTLNPRLTKPKEQFVQLMADLNLPLPKQIQRSLPANLRDGVDFPYA</sequence>
<dbReference type="CDD" id="cd07724">
    <property type="entry name" value="POD-like_MBL-fold"/>
    <property type="match status" value="1"/>
</dbReference>
<dbReference type="InterPro" id="IPR051682">
    <property type="entry name" value="Mito_Persulfide_Diox"/>
</dbReference>
<proteinExistence type="predicted"/>
<evidence type="ECO:0000259" key="2">
    <source>
        <dbReference type="SMART" id="SM00849"/>
    </source>
</evidence>
<protein>
    <recommendedName>
        <fullName evidence="2">Metallo-beta-lactamase domain-containing protein</fullName>
    </recommendedName>
</protein>
<gene>
    <name evidence="3" type="ORF">OEZ85_014337</name>
</gene>
<reference evidence="3 4" key="1">
    <citation type="submission" date="2023-05" db="EMBL/GenBank/DDBJ databases">
        <title>A 100% complete, gapless, phased diploid assembly of the Scenedesmus obliquus UTEX 3031 genome.</title>
        <authorList>
            <person name="Biondi T.C."/>
            <person name="Hanschen E.R."/>
            <person name="Kwon T."/>
            <person name="Eng W."/>
            <person name="Kruse C.P.S."/>
            <person name="Koehler S.I."/>
            <person name="Kunde Y."/>
            <person name="Gleasner C.D."/>
            <person name="You Mak K.T."/>
            <person name="Polle J."/>
            <person name="Hovde B.T."/>
            <person name="Starkenburg S.R."/>
        </authorList>
    </citation>
    <scope>NUCLEOTIDE SEQUENCE [LARGE SCALE GENOMIC DNA]</scope>
    <source>
        <strain evidence="3 4">DOE0152z</strain>
    </source>
</reference>
<dbReference type="Gene3D" id="3.60.15.10">
    <property type="entry name" value="Ribonuclease Z/Hydroxyacylglutathione hydrolase-like"/>
    <property type="match status" value="2"/>
</dbReference>
<dbReference type="InterPro" id="IPR036866">
    <property type="entry name" value="RibonucZ/Hydroxyglut_hydro"/>
</dbReference>
<name>A0ABY8U8B2_TETOB</name>
<dbReference type="Pfam" id="PF00753">
    <property type="entry name" value="Lactamase_B"/>
    <property type="match status" value="2"/>
</dbReference>
<dbReference type="EMBL" id="CP126215">
    <property type="protein sequence ID" value="WIA17502.1"/>
    <property type="molecule type" value="Genomic_DNA"/>
</dbReference>
<organism evidence="3 4">
    <name type="scientific">Tetradesmus obliquus</name>
    <name type="common">Green alga</name>
    <name type="synonym">Acutodesmus obliquus</name>
    <dbReference type="NCBI Taxonomy" id="3088"/>
    <lineage>
        <taxon>Eukaryota</taxon>
        <taxon>Viridiplantae</taxon>
        <taxon>Chlorophyta</taxon>
        <taxon>core chlorophytes</taxon>
        <taxon>Chlorophyceae</taxon>
        <taxon>CS clade</taxon>
        <taxon>Sphaeropleales</taxon>
        <taxon>Scenedesmaceae</taxon>
        <taxon>Tetradesmus</taxon>
    </lineage>
</organism>
<keyword evidence="1" id="KW-0479">Metal-binding</keyword>
<dbReference type="Proteomes" id="UP001244341">
    <property type="component" value="Chromosome 8b"/>
</dbReference>
<dbReference type="PANTHER" id="PTHR43084">
    <property type="entry name" value="PERSULFIDE DIOXYGENASE ETHE1"/>
    <property type="match status" value="1"/>
</dbReference>